<reference evidence="3" key="2">
    <citation type="journal article" date="2007" name="Science">
        <title>Draft genome sequence of the sexually transmitted pathogen Trichomonas vaginalis.</title>
        <authorList>
            <person name="Carlton J.M."/>
            <person name="Hirt R.P."/>
            <person name="Silva J.C."/>
            <person name="Delcher A.L."/>
            <person name="Schatz M."/>
            <person name="Zhao Q."/>
            <person name="Wortman J.R."/>
            <person name="Bidwell S.L."/>
            <person name="Alsmark U.C.M."/>
            <person name="Besteiro S."/>
            <person name="Sicheritz-Ponten T."/>
            <person name="Noel C.J."/>
            <person name="Dacks J.B."/>
            <person name="Foster P.G."/>
            <person name="Simillion C."/>
            <person name="Van de Peer Y."/>
            <person name="Miranda-Saavedra D."/>
            <person name="Barton G.J."/>
            <person name="Westrop G.D."/>
            <person name="Mueller S."/>
            <person name="Dessi D."/>
            <person name="Fiori P.L."/>
            <person name="Ren Q."/>
            <person name="Paulsen I."/>
            <person name="Zhang H."/>
            <person name="Bastida-Corcuera F.D."/>
            <person name="Simoes-Barbosa A."/>
            <person name="Brown M.T."/>
            <person name="Hayes R.D."/>
            <person name="Mukherjee M."/>
            <person name="Okumura C.Y."/>
            <person name="Schneider R."/>
            <person name="Smith A.J."/>
            <person name="Vanacova S."/>
            <person name="Villalvazo M."/>
            <person name="Haas B.J."/>
            <person name="Pertea M."/>
            <person name="Feldblyum T.V."/>
            <person name="Utterback T.R."/>
            <person name="Shu C.L."/>
            <person name="Osoegawa K."/>
            <person name="de Jong P.J."/>
            <person name="Hrdy I."/>
            <person name="Horvathova L."/>
            <person name="Zubacova Z."/>
            <person name="Dolezal P."/>
            <person name="Malik S.B."/>
            <person name="Logsdon J.M. Jr."/>
            <person name="Henze K."/>
            <person name="Gupta A."/>
            <person name="Wang C.C."/>
            <person name="Dunne R.L."/>
            <person name="Upcroft J.A."/>
            <person name="Upcroft P."/>
            <person name="White O."/>
            <person name="Salzberg S.L."/>
            <person name="Tang P."/>
            <person name="Chiu C.-H."/>
            <person name="Lee Y.-S."/>
            <person name="Embley T.M."/>
            <person name="Coombs G.H."/>
            <person name="Mottram J.C."/>
            <person name="Tachezy J."/>
            <person name="Fraser-Liggett C.M."/>
            <person name="Johnson P.J."/>
        </authorList>
    </citation>
    <scope>NUCLEOTIDE SEQUENCE [LARGE SCALE GENOMIC DNA]</scope>
    <source>
        <strain evidence="3">G3</strain>
    </source>
</reference>
<gene>
    <name evidence="3" type="ORF">TVAG_399590</name>
</gene>
<feature type="compositionally biased region" description="Acidic residues" evidence="2">
    <location>
        <begin position="1"/>
        <end position="14"/>
    </location>
</feature>
<name>A2E5Z6_TRIV3</name>
<dbReference type="InParanoid" id="A2E5Z6"/>
<dbReference type="AlphaFoldDB" id="A2E5Z6"/>
<evidence type="ECO:0000256" key="2">
    <source>
        <dbReference type="SAM" id="MobiDB-lite"/>
    </source>
</evidence>
<feature type="region of interest" description="Disordered" evidence="2">
    <location>
        <begin position="1"/>
        <end position="33"/>
    </location>
</feature>
<organism evidence="3 4">
    <name type="scientific">Trichomonas vaginalis (strain ATCC PRA-98 / G3)</name>
    <dbReference type="NCBI Taxonomy" id="412133"/>
    <lineage>
        <taxon>Eukaryota</taxon>
        <taxon>Metamonada</taxon>
        <taxon>Parabasalia</taxon>
        <taxon>Trichomonadida</taxon>
        <taxon>Trichomonadidae</taxon>
        <taxon>Trichomonas</taxon>
    </lineage>
</organism>
<dbReference type="VEuPathDB" id="TrichDB:TVAGG3_0337470"/>
<reference evidence="3" key="1">
    <citation type="submission" date="2006-10" db="EMBL/GenBank/DDBJ databases">
        <authorList>
            <person name="Amadeo P."/>
            <person name="Zhao Q."/>
            <person name="Wortman J."/>
            <person name="Fraser-Liggett C."/>
            <person name="Carlton J."/>
        </authorList>
    </citation>
    <scope>NUCLEOTIDE SEQUENCE</scope>
    <source>
        <strain evidence="3">G3</strain>
    </source>
</reference>
<dbReference type="EMBL" id="DS113310">
    <property type="protein sequence ID" value="EAY11953.1"/>
    <property type="molecule type" value="Genomic_DNA"/>
</dbReference>
<dbReference type="SMR" id="A2E5Z6"/>
<dbReference type="VEuPathDB" id="TrichDB:TVAG_399590"/>
<dbReference type="RefSeq" id="XP_001324176.1">
    <property type="nucleotide sequence ID" value="XM_001324141.1"/>
</dbReference>
<dbReference type="KEGG" id="tva:4769912"/>
<evidence type="ECO:0000313" key="3">
    <source>
        <dbReference type="EMBL" id="EAY11953.1"/>
    </source>
</evidence>
<accession>A2E5Z6</accession>
<feature type="coiled-coil region" evidence="1">
    <location>
        <begin position="165"/>
        <end position="192"/>
    </location>
</feature>
<keyword evidence="4" id="KW-1185">Reference proteome</keyword>
<protein>
    <submittedName>
        <fullName evidence="3">Uncharacterized protein</fullName>
    </submittedName>
</protein>
<sequence length="454" mass="52154">MDSIGEEEDYEESISEIISEPTPRKETKQLNQTSDLLYTPQFKDRKIEIIAEIHGLKQRFRILQEQKVNQAQKLVSNNELQLFKSQINYSLLNKQSIDLINALVEEERDCKSLIEKQVTLERQISNEITKRENFASDTKIIEDTIDLSNIPIDPINISSVQVSSLENLPLQISLLQAKYDNLKSELAHIDKEYDEKKPTSQLLQEISKSYNAKWRLEVLGLNYVNNDIAEMKERISSLEKSISQLEKSASEKRQRVVSSKGDFQAKYATLVDNVNNNIKYFNEQLSILDSKKISVENEINSLSQSIKSVSQEIEHMNQSLIQNFQPQPDESEISIPEVISAKPDDQGDSYSILENSLRNHKYQLINQIDELKNGYFKTKSSYMSSIEHKKRQISKLNAKYSQVKKELKELKEIQLEQSSIDISSIQANVDRNLNGLLELASLNSLAIPEEILNN</sequence>
<keyword evidence="1" id="KW-0175">Coiled coil</keyword>
<feature type="coiled-coil region" evidence="1">
    <location>
        <begin position="221"/>
        <end position="255"/>
    </location>
</feature>
<dbReference type="Proteomes" id="UP000001542">
    <property type="component" value="Unassembled WGS sequence"/>
</dbReference>
<feature type="coiled-coil region" evidence="1">
    <location>
        <begin position="386"/>
        <end position="413"/>
    </location>
</feature>
<evidence type="ECO:0000313" key="4">
    <source>
        <dbReference type="Proteomes" id="UP000001542"/>
    </source>
</evidence>
<proteinExistence type="predicted"/>
<evidence type="ECO:0000256" key="1">
    <source>
        <dbReference type="SAM" id="Coils"/>
    </source>
</evidence>
<feature type="coiled-coil region" evidence="1">
    <location>
        <begin position="292"/>
        <end position="319"/>
    </location>
</feature>